<evidence type="ECO:0000256" key="1">
    <source>
        <dbReference type="ARBA" id="ARBA00001947"/>
    </source>
</evidence>
<evidence type="ECO:0000313" key="7">
    <source>
        <dbReference type="Proteomes" id="UP000824112"/>
    </source>
</evidence>
<dbReference type="PANTHER" id="PTHR11851:SF49">
    <property type="entry name" value="MITOCHONDRIAL-PROCESSING PEPTIDASE SUBUNIT ALPHA"/>
    <property type="match status" value="1"/>
</dbReference>
<dbReference type="GO" id="GO:0006508">
    <property type="term" value="P:proteolysis"/>
    <property type="evidence" value="ECO:0007669"/>
    <property type="project" value="InterPro"/>
</dbReference>
<sequence length="406" mass="46152">MYCQTYTLPNGLRMIHLPVPGSVSYCGFTVNAGTRDEFSREYGMAHFVEHMLFKGTHRRKAWHILNRMESVGGELNAFTTKEETVVYSIFLNTHFERAVELLGDLVFNSRFPEAEMEKEREVILDEINSYKDNPAELIYDEFENLLFDGHEIGHLILGTTETLQRFTSADGRSFVNRLYTPSNMVFFSTGSVEFSKIVRWGEKYLGGIASDTAVSAREKPGRYQPVRRTEQMDTFQAHVIIGNRAYDLYDDKRYAMVLLNNILGGPCMNSRLNLALRERHGYVYTVESTFTPYSDTGVFSIYFGTDPQKVDRCVALVYKVLSDIRKNSLSSMQLSSAKKQMIGQVCVDTDNHENVALGLGKSFLRFGRYSSVQEVCRKIEAITSSDILEVANEVLDEASLSLLSFQ</sequence>
<reference evidence="6" key="1">
    <citation type="submission" date="2020-10" db="EMBL/GenBank/DDBJ databases">
        <authorList>
            <person name="Gilroy R."/>
        </authorList>
    </citation>
    <scope>NUCLEOTIDE SEQUENCE</scope>
    <source>
        <strain evidence="6">CHK158-818</strain>
    </source>
</reference>
<comment type="cofactor">
    <cofactor evidence="1">
        <name>Zn(2+)</name>
        <dbReference type="ChEBI" id="CHEBI:29105"/>
    </cofactor>
</comment>
<dbReference type="GO" id="GO:0046872">
    <property type="term" value="F:metal ion binding"/>
    <property type="evidence" value="ECO:0007669"/>
    <property type="project" value="InterPro"/>
</dbReference>
<dbReference type="InterPro" id="IPR050361">
    <property type="entry name" value="MPP/UQCRC_Complex"/>
</dbReference>
<protein>
    <submittedName>
        <fullName evidence="6">Insulinase family protein</fullName>
    </submittedName>
</protein>
<comment type="similarity">
    <text evidence="2 3">Belongs to the peptidase M16 family.</text>
</comment>
<evidence type="ECO:0000256" key="3">
    <source>
        <dbReference type="RuleBase" id="RU004447"/>
    </source>
</evidence>
<dbReference type="Pfam" id="PF00675">
    <property type="entry name" value="Peptidase_M16"/>
    <property type="match status" value="1"/>
</dbReference>
<gene>
    <name evidence="6" type="ORF">IAB03_04585</name>
</gene>
<organism evidence="6 7">
    <name type="scientific">Candidatus Gallibacteroides avistercoris</name>
    <dbReference type="NCBI Taxonomy" id="2840833"/>
    <lineage>
        <taxon>Bacteria</taxon>
        <taxon>Pseudomonadati</taxon>
        <taxon>Bacteroidota</taxon>
        <taxon>Bacteroidia</taxon>
        <taxon>Bacteroidales</taxon>
        <taxon>Bacteroidaceae</taxon>
        <taxon>Bacteroidaceae incertae sedis</taxon>
        <taxon>Candidatus Gallibacteroides</taxon>
    </lineage>
</organism>
<dbReference type="GO" id="GO:0004222">
    <property type="term" value="F:metalloendopeptidase activity"/>
    <property type="evidence" value="ECO:0007669"/>
    <property type="project" value="InterPro"/>
</dbReference>
<accession>A0A9D1SCG7</accession>
<dbReference type="InterPro" id="IPR007863">
    <property type="entry name" value="Peptidase_M16_C"/>
</dbReference>
<dbReference type="AlphaFoldDB" id="A0A9D1SCG7"/>
<dbReference type="PROSITE" id="PS00143">
    <property type="entry name" value="INSULINASE"/>
    <property type="match status" value="1"/>
</dbReference>
<name>A0A9D1SCG7_9BACT</name>
<dbReference type="Gene3D" id="3.30.830.10">
    <property type="entry name" value="Metalloenzyme, LuxS/M16 peptidase-like"/>
    <property type="match status" value="2"/>
</dbReference>
<reference evidence="6" key="2">
    <citation type="journal article" date="2021" name="PeerJ">
        <title>Extensive microbial diversity within the chicken gut microbiome revealed by metagenomics and culture.</title>
        <authorList>
            <person name="Gilroy R."/>
            <person name="Ravi A."/>
            <person name="Getino M."/>
            <person name="Pursley I."/>
            <person name="Horton D.L."/>
            <person name="Alikhan N.F."/>
            <person name="Baker D."/>
            <person name="Gharbi K."/>
            <person name="Hall N."/>
            <person name="Watson M."/>
            <person name="Adriaenssens E.M."/>
            <person name="Foster-Nyarko E."/>
            <person name="Jarju S."/>
            <person name="Secka A."/>
            <person name="Antonio M."/>
            <person name="Oren A."/>
            <person name="Chaudhuri R.R."/>
            <person name="La Ragione R."/>
            <person name="Hildebrand F."/>
            <person name="Pallen M.J."/>
        </authorList>
    </citation>
    <scope>NUCLEOTIDE SEQUENCE</scope>
    <source>
        <strain evidence="6">CHK158-818</strain>
    </source>
</reference>
<dbReference type="PANTHER" id="PTHR11851">
    <property type="entry name" value="METALLOPROTEASE"/>
    <property type="match status" value="1"/>
</dbReference>
<dbReference type="EMBL" id="DVNA01000109">
    <property type="protein sequence ID" value="HIU55071.1"/>
    <property type="molecule type" value="Genomic_DNA"/>
</dbReference>
<proteinExistence type="inferred from homology"/>
<comment type="caution">
    <text evidence="6">The sequence shown here is derived from an EMBL/GenBank/DDBJ whole genome shotgun (WGS) entry which is preliminary data.</text>
</comment>
<dbReference type="InterPro" id="IPR001431">
    <property type="entry name" value="Pept_M16_Zn_BS"/>
</dbReference>
<evidence type="ECO:0000259" key="5">
    <source>
        <dbReference type="Pfam" id="PF05193"/>
    </source>
</evidence>
<dbReference type="InterPro" id="IPR011765">
    <property type="entry name" value="Pept_M16_N"/>
</dbReference>
<dbReference type="Proteomes" id="UP000824112">
    <property type="component" value="Unassembled WGS sequence"/>
</dbReference>
<dbReference type="SUPFAM" id="SSF63411">
    <property type="entry name" value="LuxS/MPP-like metallohydrolase"/>
    <property type="match status" value="2"/>
</dbReference>
<feature type="domain" description="Peptidase M16 C-terminal" evidence="5">
    <location>
        <begin position="166"/>
        <end position="341"/>
    </location>
</feature>
<feature type="domain" description="Peptidase M16 N-terminal" evidence="4">
    <location>
        <begin position="21"/>
        <end position="159"/>
    </location>
</feature>
<evidence type="ECO:0000313" key="6">
    <source>
        <dbReference type="EMBL" id="HIU55071.1"/>
    </source>
</evidence>
<evidence type="ECO:0000256" key="2">
    <source>
        <dbReference type="ARBA" id="ARBA00007261"/>
    </source>
</evidence>
<evidence type="ECO:0000259" key="4">
    <source>
        <dbReference type="Pfam" id="PF00675"/>
    </source>
</evidence>
<dbReference type="Pfam" id="PF05193">
    <property type="entry name" value="Peptidase_M16_C"/>
    <property type="match status" value="1"/>
</dbReference>
<dbReference type="InterPro" id="IPR011249">
    <property type="entry name" value="Metalloenz_LuxS/M16"/>
</dbReference>